<dbReference type="Pfam" id="PF10551">
    <property type="entry name" value="MULE"/>
    <property type="match status" value="1"/>
</dbReference>
<protein>
    <recommendedName>
        <fullName evidence="1">MULE transposase domain-containing protein</fullName>
    </recommendedName>
</protein>
<dbReference type="OrthoDB" id="6609284at2759"/>
<name>A0A6G0U7I4_APHGL</name>
<organism evidence="2 3">
    <name type="scientific">Aphis glycines</name>
    <name type="common">Soybean aphid</name>
    <dbReference type="NCBI Taxonomy" id="307491"/>
    <lineage>
        <taxon>Eukaryota</taxon>
        <taxon>Metazoa</taxon>
        <taxon>Ecdysozoa</taxon>
        <taxon>Arthropoda</taxon>
        <taxon>Hexapoda</taxon>
        <taxon>Insecta</taxon>
        <taxon>Pterygota</taxon>
        <taxon>Neoptera</taxon>
        <taxon>Paraneoptera</taxon>
        <taxon>Hemiptera</taxon>
        <taxon>Sternorrhyncha</taxon>
        <taxon>Aphidomorpha</taxon>
        <taxon>Aphidoidea</taxon>
        <taxon>Aphididae</taxon>
        <taxon>Aphidini</taxon>
        <taxon>Aphis</taxon>
        <taxon>Aphis</taxon>
    </lineage>
</organism>
<gene>
    <name evidence="2" type="ORF">AGLY_001421</name>
</gene>
<evidence type="ECO:0000313" key="3">
    <source>
        <dbReference type="Proteomes" id="UP000475862"/>
    </source>
</evidence>
<dbReference type="AlphaFoldDB" id="A0A6G0U7I4"/>
<accession>A0A6G0U7I4</accession>
<dbReference type="EMBL" id="VYZN01000002">
    <property type="protein sequence ID" value="KAE9544242.1"/>
    <property type="molecule type" value="Genomic_DNA"/>
</dbReference>
<dbReference type="Proteomes" id="UP000475862">
    <property type="component" value="Unassembled WGS sequence"/>
</dbReference>
<keyword evidence="3" id="KW-1185">Reference proteome</keyword>
<sequence>MFERKKERKCTGRLKTTGNSILNITIHQCKYDSVKIEVKKYNIAKKRVSDSSNSAAQIFREEFTPLIDQELDLVTEIPVYSSVKMTLNRIRKKSLGNSLDPKLREDIIIPSDSEFVLFDEGKRDIILGLCSSKGKTCFADGTFKSSSKQFYQVYTVNIDIWFTNDEIYVIPVIYILFPNKTKIVYERLFSMIKAHIPNFNPESITLDFEISTIQSIKQIFPNAEIYGYNFHFNQSVWRKVKNIGLASNYKDDANIRLHVRMCSALAYIPFDDIDEGWIIIMTNTPDNDKLQIFYDYFIEQWLENPIISRSVWYCYQRRHRINNIVEGWNSKLNKILNKPQPTFNDLYHCLKKEAENSDLLYECSYLKMEDKRRKKTHIQLDQRIKKTLVEYGVDKNLTTFLNIIANIQKLD</sequence>
<evidence type="ECO:0000259" key="1">
    <source>
        <dbReference type="Pfam" id="PF10551"/>
    </source>
</evidence>
<evidence type="ECO:0000313" key="2">
    <source>
        <dbReference type="EMBL" id="KAE9544242.1"/>
    </source>
</evidence>
<reference evidence="2 3" key="1">
    <citation type="submission" date="2019-08" db="EMBL/GenBank/DDBJ databases">
        <title>The genome of the soybean aphid Biotype 1, its phylome, world population structure and adaptation to the North American continent.</title>
        <authorList>
            <person name="Giordano R."/>
            <person name="Donthu R.K."/>
            <person name="Hernandez A.G."/>
            <person name="Wright C.L."/>
            <person name="Zimin A.V."/>
        </authorList>
    </citation>
    <scope>NUCLEOTIDE SEQUENCE [LARGE SCALE GENOMIC DNA]</scope>
    <source>
        <tissue evidence="2">Whole aphids</tissue>
    </source>
</reference>
<proteinExistence type="predicted"/>
<comment type="caution">
    <text evidence="2">The sequence shown here is derived from an EMBL/GenBank/DDBJ whole genome shotgun (WGS) entry which is preliminary data.</text>
</comment>
<dbReference type="InterPro" id="IPR018289">
    <property type="entry name" value="MULE_transposase_dom"/>
</dbReference>
<feature type="domain" description="MULE transposase" evidence="1">
    <location>
        <begin position="139"/>
        <end position="234"/>
    </location>
</feature>